<dbReference type="Proteomes" id="UP000078476">
    <property type="component" value="Unassembled WGS sequence"/>
</dbReference>
<dbReference type="OrthoDB" id="5659946at2"/>
<reference evidence="2 3" key="1">
    <citation type="submission" date="2016-03" db="EMBL/GenBank/DDBJ databases">
        <authorList>
            <person name="Ploux O."/>
        </authorList>
    </citation>
    <scope>NUCLEOTIDE SEQUENCE [LARGE SCALE GENOMIC DNA]</scope>
    <source>
        <strain evidence="2 3">R-45370</strain>
    </source>
</reference>
<feature type="transmembrane region" description="Helical" evidence="1">
    <location>
        <begin position="235"/>
        <end position="257"/>
    </location>
</feature>
<dbReference type="STRING" id="980561.A1359_18325"/>
<feature type="transmembrane region" description="Helical" evidence="1">
    <location>
        <begin position="101"/>
        <end position="122"/>
    </location>
</feature>
<evidence type="ECO:0000256" key="1">
    <source>
        <dbReference type="SAM" id="Phobius"/>
    </source>
</evidence>
<keyword evidence="3" id="KW-1185">Reference proteome</keyword>
<name>A0A177MWI0_9GAMM</name>
<keyword evidence="1" id="KW-1133">Transmembrane helix</keyword>
<feature type="transmembrane region" description="Helical" evidence="1">
    <location>
        <begin position="77"/>
        <end position="95"/>
    </location>
</feature>
<evidence type="ECO:0008006" key="4">
    <source>
        <dbReference type="Google" id="ProtNLM"/>
    </source>
</evidence>
<gene>
    <name evidence="2" type="ORF">A1359_18325</name>
</gene>
<feature type="transmembrane region" description="Helical" evidence="1">
    <location>
        <begin position="159"/>
        <end position="183"/>
    </location>
</feature>
<organism evidence="2 3">
    <name type="scientific">Methylomonas lenta</name>
    <dbReference type="NCBI Taxonomy" id="980561"/>
    <lineage>
        <taxon>Bacteria</taxon>
        <taxon>Pseudomonadati</taxon>
        <taxon>Pseudomonadota</taxon>
        <taxon>Gammaproteobacteria</taxon>
        <taxon>Methylococcales</taxon>
        <taxon>Methylococcaceae</taxon>
        <taxon>Methylomonas</taxon>
    </lineage>
</organism>
<keyword evidence="1" id="KW-0812">Transmembrane</keyword>
<keyword evidence="1" id="KW-0472">Membrane</keyword>
<dbReference type="EMBL" id="LUUI01000165">
    <property type="protein sequence ID" value="OAI09744.1"/>
    <property type="molecule type" value="Genomic_DNA"/>
</dbReference>
<protein>
    <recommendedName>
        <fullName evidence="4">DUF2232 domain-containing protein</fullName>
    </recommendedName>
</protein>
<dbReference type="RefSeq" id="WP_066988112.1">
    <property type="nucleotide sequence ID" value="NZ_LUUI01000165.1"/>
</dbReference>
<evidence type="ECO:0000313" key="2">
    <source>
        <dbReference type="EMBL" id="OAI09744.1"/>
    </source>
</evidence>
<feature type="transmembrane region" description="Helical" evidence="1">
    <location>
        <begin position="209"/>
        <end position="228"/>
    </location>
</feature>
<sequence>MQFLAAYIMKGRLQAMTVAAALALLSLAFPPVSIVSSASVALVTLRRGGKEGLYVLLCGCLAAAVLSVFLKIGYQFALLYGLVLWMPVWLISIVLREGKHLGVAIEIAVLLGIAAVLGFYIYQPQPAQLWGTVLAAMMQPMLEAKPDVPVEQIKQTAQVFAHFMTGAIAAGSVYGLLFGLFLARWWQSALYNPGGFKAEFLALKGHKQLAIATMILVAVAGLSSGVVAEISWNTLLVLFVLYTFIGTAVLHACFAQMKGSRFMVPLLYLTLILIPHVMVIIAICGLTDSWLNLRNKISNKTAD</sequence>
<comment type="caution">
    <text evidence="2">The sequence shown here is derived from an EMBL/GenBank/DDBJ whole genome shotgun (WGS) entry which is preliminary data.</text>
</comment>
<feature type="transmembrane region" description="Helical" evidence="1">
    <location>
        <begin position="53"/>
        <end position="70"/>
    </location>
</feature>
<dbReference type="AlphaFoldDB" id="A0A177MWI0"/>
<evidence type="ECO:0000313" key="3">
    <source>
        <dbReference type="Proteomes" id="UP000078476"/>
    </source>
</evidence>
<proteinExistence type="predicted"/>
<feature type="transmembrane region" description="Helical" evidence="1">
    <location>
        <begin position="263"/>
        <end position="286"/>
    </location>
</feature>
<accession>A0A177MWI0</accession>